<keyword evidence="3" id="KW-1185">Reference proteome</keyword>
<protein>
    <submittedName>
        <fullName evidence="2">Uncharacterized protein</fullName>
    </submittedName>
</protein>
<feature type="region of interest" description="Disordered" evidence="1">
    <location>
        <begin position="14"/>
        <end position="40"/>
    </location>
</feature>
<dbReference type="AlphaFoldDB" id="A0A834KH00"/>
<sequence>MALKKEEAARKKKLIGIRMKRSGGDTMPFGDNIRRPPLTVDPVTPRISTIQISILAVRTLREMKRSGGDTVPFGGNIRRPPLWVGPVMPRISTIHISILAVRTLRETTS</sequence>
<organism evidence="2 3">
    <name type="scientific">Vespula germanica</name>
    <name type="common">German yellow jacket</name>
    <name type="synonym">Paravespula germanica</name>
    <dbReference type="NCBI Taxonomy" id="30212"/>
    <lineage>
        <taxon>Eukaryota</taxon>
        <taxon>Metazoa</taxon>
        <taxon>Ecdysozoa</taxon>
        <taxon>Arthropoda</taxon>
        <taxon>Hexapoda</taxon>
        <taxon>Insecta</taxon>
        <taxon>Pterygota</taxon>
        <taxon>Neoptera</taxon>
        <taxon>Endopterygota</taxon>
        <taxon>Hymenoptera</taxon>
        <taxon>Apocrita</taxon>
        <taxon>Aculeata</taxon>
        <taxon>Vespoidea</taxon>
        <taxon>Vespidae</taxon>
        <taxon>Vespinae</taxon>
        <taxon>Vespula</taxon>
    </lineage>
</organism>
<proteinExistence type="predicted"/>
<dbReference type="EMBL" id="JACSDZ010000004">
    <property type="protein sequence ID" value="KAF7406566.1"/>
    <property type="molecule type" value="Genomic_DNA"/>
</dbReference>
<evidence type="ECO:0000313" key="3">
    <source>
        <dbReference type="Proteomes" id="UP000617340"/>
    </source>
</evidence>
<comment type="caution">
    <text evidence="2">The sequence shown here is derived from an EMBL/GenBank/DDBJ whole genome shotgun (WGS) entry which is preliminary data.</text>
</comment>
<accession>A0A834KH00</accession>
<gene>
    <name evidence="2" type="ORF">HZH68_005935</name>
</gene>
<evidence type="ECO:0000256" key="1">
    <source>
        <dbReference type="SAM" id="MobiDB-lite"/>
    </source>
</evidence>
<evidence type="ECO:0000313" key="2">
    <source>
        <dbReference type="EMBL" id="KAF7406566.1"/>
    </source>
</evidence>
<reference evidence="2" key="1">
    <citation type="journal article" date="2020" name="G3 (Bethesda)">
        <title>High-Quality Assemblies for Three Invasive Social Wasps from the &lt;i&gt;Vespula&lt;/i&gt; Genus.</title>
        <authorList>
            <person name="Harrop T.W.R."/>
            <person name="Guhlin J."/>
            <person name="McLaughlin G.M."/>
            <person name="Permina E."/>
            <person name="Stockwell P."/>
            <person name="Gilligan J."/>
            <person name="Le Lec M.F."/>
            <person name="Gruber M.A.M."/>
            <person name="Quinn O."/>
            <person name="Lovegrove M."/>
            <person name="Duncan E.J."/>
            <person name="Remnant E.J."/>
            <person name="Van Eeckhoven J."/>
            <person name="Graham B."/>
            <person name="Knapp R.A."/>
            <person name="Langford K.W."/>
            <person name="Kronenberg Z."/>
            <person name="Press M.O."/>
            <person name="Eacker S.M."/>
            <person name="Wilson-Rankin E.E."/>
            <person name="Purcell J."/>
            <person name="Lester P.J."/>
            <person name="Dearden P.K."/>
        </authorList>
    </citation>
    <scope>NUCLEOTIDE SEQUENCE</scope>
    <source>
        <strain evidence="2">Linc-1</strain>
    </source>
</reference>
<dbReference type="Proteomes" id="UP000617340">
    <property type="component" value="Unassembled WGS sequence"/>
</dbReference>
<name>A0A834KH00_VESGE</name>